<accession>A0A5J4KFV6</accession>
<name>A0A5J4KFV6_9CHLR</name>
<dbReference type="InterPro" id="IPR029016">
    <property type="entry name" value="GAF-like_dom_sf"/>
</dbReference>
<dbReference type="Pfam" id="PF01590">
    <property type="entry name" value="GAF"/>
    <property type="match status" value="1"/>
</dbReference>
<reference evidence="2 3" key="1">
    <citation type="submission" date="2019-10" db="EMBL/GenBank/DDBJ databases">
        <title>Dictyobacter vulcani sp. nov., within the class Ktedonobacteria, isolated from soil of volcanic Mt. Zao.</title>
        <authorList>
            <person name="Zheng Y."/>
            <person name="Wang C.M."/>
            <person name="Sakai Y."/>
            <person name="Abe K."/>
            <person name="Yokota A."/>
            <person name="Yabe S."/>
        </authorList>
    </citation>
    <scope>NUCLEOTIDE SEQUENCE [LARGE SCALE GENOMIC DNA]</scope>
    <source>
        <strain evidence="2 3">W12</strain>
    </source>
</reference>
<dbReference type="AlphaFoldDB" id="A0A5J4KFV6"/>
<protein>
    <recommendedName>
        <fullName evidence="1">GAF domain-containing protein</fullName>
    </recommendedName>
</protein>
<sequence>MQRHSIMVSDVHDPHTIMPFYSQEHEYSCAAAPIMRGGKVAGALIVSCRATHFFTEEKLILLERYADLIQMAFYDADFFDASRIELAILPDWKTQNTYFSSFRQRVSDEYKQSLPGQSMQELTTIETRVRQALEKELIQLGMLSKNPSS</sequence>
<evidence type="ECO:0000259" key="1">
    <source>
        <dbReference type="Pfam" id="PF01590"/>
    </source>
</evidence>
<dbReference type="SUPFAM" id="SSF55781">
    <property type="entry name" value="GAF domain-like"/>
    <property type="match status" value="1"/>
</dbReference>
<evidence type="ECO:0000313" key="2">
    <source>
        <dbReference type="EMBL" id="GER86553.1"/>
    </source>
</evidence>
<comment type="caution">
    <text evidence="2">The sequence shown here is derived from an EMBL/GenBank/DDBJ whole genome shotgun (WGS) entry which is preliminary data.</text>
</comment>
<evidence type="ECO:0000313" key="3">
    <source>
        <dbReference type="Proteomes" id="UP000326912"/>
    </source>
</evidence>
<dbReference type="InterPro" id="IPR003018">
    <property type="entry name" value="GAF"/>
</dbReference>
<organism evidence="2 3">
    <name type="scientific">Dictyobacter vulcani</name>
    <dbReference type="NCBI Taxonomy" id="2607529"/>
    <lineage>
        <taxon>Bacteria</taxon>
        <taxon>Bacillati</taxon>
        <taxon>Chloroflexota</taxon>
        <taxon>Ktedonobacteria</taxon>
        <taxon>Ktedonobacterales</taxon>
        <taxon>Dictyobacteraceae</taxon>
        <taxon>Dictyobacter</taxon>
    </lineage>
</organism>
<dbReference type="Proteomes" id="UP000326912">
    <property type="component" value="Unassembled WGS sequence"/>
</dbReference>
<dbReference type="Gene3D" id="3.30.450.40">
    <property type="match status" value="1"/>
</dbReference>
<dbReference type="EMBL" id="BKZW01000001">
    <property type="protein sequence ID" value="GER86553.1"/>
    <property type="molecule type" value="Genomic_DNA"/>
</dbReference>
<proteinExistence type="predicted"/>
<gene>
    <name evidence="2" type="ORF">KDW_07150</name>
</gene>
<dbReference type="RefSeq" id="WP_233097595.1">
    <property type="nucleotide sequence ID" value="NZ_BKZW01000001.1"/>
</dbReference>
<keyword evidence="3" id="KW-1185">Reference proteome</keyword>
<feature type="domain" description="GAF" evidence="1">
    <location>
        <begin position="3"/>
        <end position="72"/>
    </location>
</feature>